<dbReference type="InterPro" id="IPR051536">
    <property type="entry name" value="UDG_Type-4/5"/>
</dbReference>
<dbReference type="InterPro" id="IPR036895">
    <property type="entry name" value="Uracil-DNA_glycosylase-like_sf"/>
</dbReference>
<feature type="domain" description="Uracil-DNA glycosylase-like" evidence="12">
    <location>
        <begin position="124"/>
        <end position="278"/>
    </location>
</feature>
<comment type="similarity">
    <text evidence="2">Belongs to the uracil-DNA glycosylase (UDG) superfamily. Type 4 (UDGa) family.</text>
</comment>
<evidence type="ECO:0000313" key="14">
    <source>
        <dbReference type="Proteomes" id="UP000749010"/>
    </source>
</evidence>
<keyword evidence="11" id="KW-0234">DNA repair</keyword>
<comment type="catalytic activity">
    <reaction evidence="1">
        <text>Hydrolyzes single-stranded DNA or mismatched double-stranded DNA and polynucleotides, releasing free uracil.</text>
        <dbReference type="EC" id="3.2.2.27"/>
    </reaction>
</comment>
<evidence type="ECO:0000256" key="3">
    <source>
        <dbReference type="ARBA" id="ARBA00012030"/>
    </source>
</evidence>
<organism evidence="13 14">
    <name type="scientific">Candidatus Accumulibacter phosphatis</name>
    <dbReference type="NCBI Taxonomy" id="327160"/>
    <lineage>
        <taxon>Bacteria</taxon>
        <taxon>Pseudomonadati</taxon>
        <taxon>Pseudomonadota</taxon>
        <taxon>Betaproteobacteria</taxon>
        <taxon>Candidatus Accumulibacter</taxon>
    </lineage>
</organism>
<sequence length="295" mass="31484">MSDGNPHGTGLTRRQLLHEMGLSSQWRLREQALAGRAGKAALAPPPTAILAVAGDATAAVEVFEVVEAVEAVEVLAPAPVASSAALPAVDREQQIARLDWDGLRHSVAECRACGLCEERRQAVLGVGDRRAEWLFIGEGPGVEEDARGEPFVGPAGQLLDAMLAAIDLQRGENVYIANAVKCRPPGNRTPESAEIATCAPYLRRQIALIQPRLIVLLGRAAANAVLGDSGSLASMRGKTFEYRDADNAETAIPVLVSYHPAYLLRTLQDKAKAWEDLCRARMLMRAATTPASLPA</sequence>
<keyword evidence="10" id="KW-0411">Iron-sulfur</keyword>
<dbReference type="SMART" id="SM00986">
    <property type="entry name" value="UDG"/>
    <property type="match status" value="1"/>
</dbReference>
<evidence type="ECO:0000256" key="4">
    <source>
        <dbReference type="ARBA" id="ARBA00019403"/>
    </source>
</evidence>
<keyword evidence="6" id="KW-0479">Metal-binding</keyword>
<evidence type="ECO:0000256" key="9">
    <source>
        <dbReference type="ARBA" id="ARBA00023004"/>
    </source>
</evidence>
<keyword evidence="9" id="KW-0408">Iron</keyword>
<reference evidence="13 14" key="1">
    <citation type="submission" date="2019-03" db="EMBL/GenBank/DDBJ databases">
        <title>Metabolic reconstructions from genomes of highly enriched 'Candidatus Accumulibacter' and 'Candidatus Competibacter' bioreactor populations.</title>
        <authorList>
            <person name="Annavajhala M.K."/>
            <person name="Welles L."/>
            <person name="Abbas B."/>
            <person name="Sorokin D."/>
            <person name="Park H."/>
            <person name="Van Loosdrecht M."/>
            <person name="Chandran K."/>
        </authorList>
    </citation>
    <scope>NUCLEOTIDE SEQUENCE [LARGE SCALE GENOMIC DNA]</scope>
    <source>
        <strain evidence="13 14">SBR_S</strain>
    </source>
</reference>
<dbReference type="SMART" id="SM00987">
    <property type="entry name" value="UreE_C"/>
    <property type="match status" value="1"/>
</dbReference>
<comment type="caution">
    <text evidence="13">The sequence shown here is derived from an EMBL/GenBank/DDBJ whole genome shotgun (WGS) entry which is preliminary data.</text>
</comment>
<evidence type="ECO:0000313" key="13">
    <source>
        <dbReference type="EMBL" id="NMQ27137.1"/>
    </source>
</evidence>
<dbReference type="PANTHER" id="PTHR33693">
    <property type="entry name" value="TYPE-5 URACIL-DNA GLYCOSYLASE"/>
    <property type="match status" value="1"/>
</dbReference>
<keyword evidence="7" id="KW-0227">DNA damage</keyword>
<name>A0ABX1TSC7_9PROT</name>
<accession>A0ABX1TSC7</accession>
<dbReference type="Gene3D" id="3.40.470.10">
    <property type="entry name" value="Uracil-DNA glycosylase-like domain"/>
    <property type="match status" value="1"/>
</dbReference>
<evidence type="ECO:0000256" key="5">
    <source>
        <dbReference type="ARBA" id="ARBA00022485"/>
    </source>
</evidence>
<evidence type="ECO:0000256" key="6">
    <source>
        <dbReference type="ARBA" id="ARBA00022723"/>
    </source>
</evidence>
<dbReference type="InterPro" id="IPR005273">
    <property type="entry name" value="Ura-DNA_glyco_family4"/>
</dbReference>
<dbReference type="PANTHER" id="PTHR33693:SF1">
    <property type="entry name" value="TYPE-4 URACIL-DNA GLYCOSYLASE"/>
    <property type="match status" value="1"/>
</dbReference>
<dbReference type="EC" id="3.2.2.27" evidence="3"/>
<keyword evidence="8" id="KW-0378">Hydrolase</keyword>
<dbReference type="CDD" id="cd10030">
    <property type="entry name" value="UDG-F4_TTUDGA_SPO1dp_like"/>
    <property type="match status" value="1"/>
</dbReference>
<evidence type="ECO:0000256" key="1">
    <source>
        <dbReference type="ARBA" id="ARBA00001400"/>
    </source>
</evidence>
<dbReference type="InterPro" id="IPR005122">
    <property type="entry name" value="Uracil-DNA_glycosylase-like"/>
</dbReference>
<evidence type="ECO:0000256" key="10">
    <source>
        <dbReference type="ARBA" id="ARBA00023014"/>
    </source>
</evidence>
<dbReference type="SUPFAM" id="SSF52141">
    <property type="entry name" value="Uracil-DNA glycosylase-like"/>
    <property type="match status" value="1"/>
</dbReference>
<evidence type="ECO:0000259" key="12">
    <source>
        <dbReference type="SMART" id="SM00986"/>
    </source>
</evidence>
<evidence type="ECO:0000256" key="7">
    <source>
        <dbReference type="ARBA" id="ARBA00022763"/>
    </source>
</evidence>
<dbReference type="RefSeq" id="WP_169065587.1">
    <property type="nucleotide sequence ID" value="NZ_SPMY01000013.1"/>
</dbReference>
<protein>
    <recommendedName>
        <fullName evidence="4">Type-4 uracil-DNA glycosylase</fullName>
        <ecNumber evidence="3">3.2.2.27</ecNumber>
    </recommendedName>
</protein>
<gene>
    <name evidence="13" type="ORF">E4Q23_04805</name>
</gene>
<dbReference type="Pfam" id="PF03167">
    <property type="entry name" value="UDG"/>
    <property type="match status" value="1"/>
</dbReference>
<evidence type="ECO:0000256" key="8">
    <source>
        <dbReference type="ARBA" id="ARBA00022801"/>
    </source>
</evidence>
<dbReference type="Proteomes" id="UP000749010">
    <property type="component" value="Unassembled WGS sequence"/>
</dbReference>
<evidence type="ECO:0000256" key="2">
    <source>
        <dbReference type="ARBA" id="ARBA00006521"/>
    </source>
</evidence>
<keyword evidence="5" id="KW-0004">4Fe-4S</keyword>
<evidence type="ECO:0000256" key="11">
    <source>
        <dbReference type="ARBA" id="ARBA00023204"/>
    </source>
</evidence>
<dbReference type="NCBIfam" id="TIGR00758">
    <property type="entry name" value="UDG_fam4"/>
    <property type="match status" value="1"/>
</dbReference>
<dbReference type="EMBL" id="SPMY01000013">
    <property type="protein sequence ID" value="NMQ27137.1"/>
    <property type="molecule type" value="Genomic_DNA"/>
</dbReference>
<keyword evidence="14" id="KW-1185">Reference proteome</keyword>
<proteinExistence type="inferred from homology"/>